<organism evidence="2 3">
    <name type="scientific">Dechloromonas denitrificans</name>
    <dbReference type="NCBI Taxonomy" id="281362"/>
    <lineage>
        <taxon>Bacteria</taxon>
        <taxon>Pseudomonadati</taxon>
        <taxon>Pseudomonadota</taxon>
        <taxon>Betaproteobacteria</taxon>
        <taxon>Rhodocyclales</taxon>
        <taxon>Azonexaceae</taxon>
        <taxon>Dechloromonas</taxon>
    </lineage>
</organism>
<dbReference type="Proteomes" id="UP000070186">
    <property type="component" value="Unassembled WGS sequence"/>
</dbReference>
<evidence type="ECO:0000313" key="2">
    <source>
        <dbReference type="EMBL" id="KXB29662.1"/>
    </source>
</evidence>
<evidence type="ECO:0000256" key="1">
    <source>
        <dbReference type="SAM" id="SignalP"/>
    </source>
</evidence>
<proteinExistence type="predicted"/>
<dbReference type="STRING" id="281362.AT959_17165"/>
<evidence type="ECO:0000313" key="3">
    <source>
        <dbReference type="Proteomes" id="UP000070186"/>
    </source>
</evidence>
<gene>
    <name evidence="2" type="ORF">AT959_17165</name>
</gene>
<feature type="chain" id="PRO_5007459625" description="Phosphate starvation-inducible protein PsiF" evidence="1">
    <location>
        <begin position="20"/>
        <end position="85"/>
    </location>
</feature>
<dbReference type="InterPro" id="IPR011690">
    <property type="entry name" value="P_starv_induced_PsiF"/>
</dbReference>
<keyword evidence="3" id="KW-1185">Reference proteome</keyword>
<dbReference type="EMBL" id="LODL01000035">
    <property type="protein sequence ID" value="KXB29662.1"/>
    <property type="molecule type" value="Genomic_DNA"/>
</dbReference>
<comment type="caution">
    <text evidence="2">The sequence shown here is derived from an EMBL/GenBank/DDBJ whole genome shotgun (WGS) entry which is preliminary data.</text>
</comment>
<protein>
    <recommendedName>
        <fullName evidence="4">Phosphate starvation-inducible protein PsiF</fullName>
    </recommendedName>
</protein>
<sequence length="85" mass="8687">MIKLIALLAVVMSASSVYAADDCAARAAEKKLAGAAKTSFMKKCEADAMGPEATACEATAKEKKLAGAAKNSFMKKCVADAQAAK</sequence>
<keyword evidence="1" id="KW-0732">Signal</keyword>
<reference evidence="2 3" key="1">
    <citation type="submission" date="2015-12" db="EMBL/GenBank/DDBJ databases">
        <title>Nitrous oxide reduction kinetics distinguish bacteria harboring typical versus atypical NosZ.</title>
        <authorList>
            <person name="Yoon S."/>
            <person name="Nissen S."/>
            <person name="Park D."/>
            <person name="Sanford R.A."/>
            <person name="Loeffler F.E."/>
        </authorList>
    </citation>
    <scope>NUCLEOTIDE SEQUENCE [LARGE SCALE GENOMIC DNA]</scope>
    <source>
        <strain evidence="2 3">ATCC BAA-841</strain>
    </source>
</reference>
<evidence type="ECO:0008006" key="4">
    <source>
        <dbReference type="Google" id="ProtNLM"/>
    </source>
</evidence>
<dbReference type="RefSeq" id="WP_066885718.1">
    <property type="nucleotide sequence ID" value="NZ_LODL01000035.1"/>
</dbReference>
<dbReference type="Pfam" id="PF07769">
    <property type="entry name" value="PsiF_repeat"/>
    <property type="match status" value="1"/>
</dbReference>
<feature type="signal peptide" evidence="1">
    <location>
        <begin position="1"/>
        <end position="19"/>
    </location>
</feature>
<dbReference type="AlphaFoldDB" id="A0A133XFC7"/>
<name>A0A133XFC7_9RHOO</name>
<accession>A0A133XFC7</accession>